<comment type="cofactor">
    <cofactor evidence="1 13">
        <name>adenosylcob(III)alamin</name>
        <dbReference type="ChEBI" id="CHEBI:18408"/>
    </cofactor>
</comment>
<evidence type="ECO:0000256" key="2">
    <source>
        <dbReference type="ARBA" id="ARBA00007405"/>
    </source>
</evidence>
<keyword evidence="4 13" id="KW-0237">DNA synthesis</keyword>
<evidence type="ECO:0000256" key="11">
    <source>
        <dbReference type="ARBA" id="ARBA00025437"/>
    </source>
</evidence>
<keyword evidence="5 13" id="KW-0547">Nucleotide-binding</keyword>
<evidence type="ECO:0000256" key="12">
    <source>
        <dbReference type="ARBA" id="ARBA00047754"/>
    </source>
</evidence>
<evidence type="ECO:0000313" key="19">
    <source>
        <dbReference type="Proteomes" id="UP000182680"/>
    </source>
</evidence>
<keyword evidence="8" id="KW-0215">Deoxyribonucleotide synthesis</keyword>
<dbReference type="AlphaFoldDB" id="A0AA94HQR2"/>
<dbReference type="NCBIfam" id="TIGR02504">
    <property type="entry name" value="NrdJ_Z"/>
    <property type="match status" value="1"/>
</dbReference>
<feature type="region of interest" description="Disordered" evidence="14">
    <location>
        <begin position="590"/>
        <end position="617"/>
    </location>
</feature>
<dbReference type="InterPro" id="IPR050862">
    <property type="entry name" value="RdRp_reductase_class-2"/>
</dbReference>
<keyword evidence="10 13" id="KW-0170">Cobalt</keyword>
<organism evidence="18 19">
    <name type="scientific">Desulfovibrio desulfuricans</name>
    <dbReference type="NCBI Taxonomy" id="876"/>
    <lineage>
        <taxon>Bacteria</taxon>
        <taxon>Pseudomonadati</taxon>
        <taxon>Thermodesulfobacteriota</taxon>
        <taxon>Desulfovibrionia</taxon>
        <taxon>Desulfovibrionales</taxon>
        <taxon>Desulfovibrionaceae</taxon>
        <taxon>Desulfovibrio</taxon>
    </lineage>
</organism>
<evidence type="ECO:0000256" key="3">
    <source>
        <dbReference type="ARBA" id="ARBA00022628"/>
    </source>
</evidence>
<dbReference type="RefSeq" id="WP_072311219.1">
    <property type="nucleotide sequence ID" value="NZ_FPIW01000004.1"/>
</dbReference>
<dbReference type="GO" id="GO:0071897">
    <property type="term" value="P:DNA biosynthetic process"/>
    <property type="evidence" value="ECO:0007669"/>
    <property type="project" value="UniProtKB-KW"/>
</dbReference>
<evidence type="ECO:0000256" key="1">
    <source>
        <dbReference type="ARBA" id="ARBA00001922"/>
    </source>
</evidence>
<feature type="domain" description="Ribonucleotide reductase large subunit N-terminal" evidence="15">
    <location>
        <begin position="17"/>
        <end position="94"/>
    </location>
</feature>
<feature type="domain" description="Ribonucleotide reductase large subunit C-terminal" evidence="16">
    <location>
        <begin position="426"/>
        <end position="572"/>
    </location>
</feature>
<dbReference type="InterPro" id="IPR008926">
    <property type="entry name" value="RNR_R1-su_N"/>
</dbReference>
<dbReference type="InterPro" id="IPR000788">
    <property type="entry name" value="RNR_lg_C"/>
</dbReference>
<dbReference type="EC" id="1.17.4.1" evidence="13"/>
<comment type="function">
    <text evidence="11 13">Catalyzes the reduction of ribonucleotides to deoxyribonucleotides. May function to provide a pool of deoxyribonucleotide precursors for DNA repair during oxygen limitation and/or for immediate growth after restoration of oxygen.</text>
</comment>
<keyword evidence="7 13" id="KW-0560">Oxidoreductase</keyword>
<dbReference type="FunFam" id="3.20.70.20:FF:000018">
    <property type="entry name" value="Vitamin B12-dependent ribonucleotide reductase"/>
    <property type="match status" value="1"/>
</dbReference>
<dbReference type="Gene3D" id="3.20.70.20">
    <property type="match status" value="1"/>
</dbReference>
<evidence type="ECO:0000256" key="5">
    <source>
        <dbReference type="ARBA" id="ARBA00022741"/>
    </source>
</evidence>
<name>A0AA94HQR2_DESDE</name>
<evidence type="ECO:0000256" key="7">
    <source>
        <dbReference type="ARBA" id="ARBA00023002"/>
    </source>
</evidence>
<evidence type="ECO:0000259" key="16">
    <source>
        <dbReference type="Pfam" id="PF02867"/>
    </source>
</evidence>
<evidence type="ECO:0000256" key="8">
    <source>
        <dbReference type="ARBA" id="ARBA00023116"/>
    </source>
</evidence>
<dbReference type="SUPFAM" id="SSF48168">
    <property type="entry name" value="R1 subunit of ribonucleotide reductase, N-terminal domain"/>
    <property type="match status" value="1"/>
</dbReference>
<protein>
    <recommendedName>
        <fullName evidence="13">Vitamin B12-dependent ribonucleotide reductase</fullName>
        <ecNumber evidence="13">1.17.4.1</ecNumber>
    </recommendedName>
</protein>
<dbReference type="GO" id="GO:0009263">
    <property type="term" value="P:deoxyribonucleotide biosynthetic process"/>
    <property type="evidence" value="ECO:0007669"/>
    <property type="project" value="UniProtKB-KW"/>
</dbReference>
<proteinExistence type="inferred from homology"/>
<evidence type="ECO:0000256" key="13">
    <source>
        <dbReference type="RuleBase" id="RU364064"/>
    </source>
</evidence>
<dbReference type="GO" id="GO:0005524">
    <property type="term" value="F:ATP binding"/>
    <property type="evidence" value="ECO:0007669"/>
    <property type="project" value="UniProtKB-KW"/>
</dbReference>
<dbReference type="GO" id="GO:0004748">
    <property type="term" value="F:ribonucleoside-diphosphate reductase activity, thioredoxin disulfide as acceptor"/>
    <property type="evidence" value="ECO:0007669"/>
    <property type="project" value="UniProtKB-EC"/>
</dbReference>
<dbReference type="GO" id="GO:0031419">
    <property type="term" value="F:cobalamin binding"/>
    <property type="evidence" value="ECO:0007669"/>
    <property type="project" value="UniProtKB-KW"/>
</dbReference>
<dbReference type="InterPro" id="IPR013344">
    <property type="entry name" value="RNR_NrdJ/NrdZ"/>
</dbReference>
<dbReference type="Pfam" id="PF00317">
    <property type="entry name" value="Ribonuc_red_lgN"/>
    <property type="match status" value="1"/>
</dbReference>
<accession>A0AA94HQR2</accession>
<dbReference type="PRINTS" id="PR01183">
    <property type="entry name" value="RIBORDTASEM1"/>
</dbReference>
<dbReference type="Pfam" id="PF12637">
    <property type="entry name" value="TSCPD"/>
    <property type="match status" value="1"/>
</dbReference>
<evidence type="ECO:0000256" key="4">
    <source>
        <dbReference type="ARBA" id="ARBA00022634"/>
    </source>
</evidence>
<evidence type="ECO:0000256" key="14">
    <source>
        <dbReference type="SAM" id="MobiDB-lite"/>
    </source>
</evidence>
<comment type="caution">
    <text evidence="18">The sequence shown here is derived from an EMBL/GenBank/DDBJ whole genome shotgun (WGS) entry which is preliminary data.</text>
</comment>
<feature type="domain" description="Ribonucleotide reductase large subunit C-terminal" evidence="16">
    <location>
        <begin position="97"/>
        <end position="421"/>
    </location>
</feature>
<dbReference type="PANTHER" id="PTHR43371:SF1">
    <property type="entry name" value="RIBONUCLEOSIDE-DIPHOSPHATE REDUCTASE"/>
    <property type="match status" value="1"/>
</dbReference>
<keyword evidence="3 13" id="KW-0846">Cobalamin</keyword>
<keyword evidence="6" id="KW-0067">ATP-binding</keyword>
<reference evidence="19" key="1">
    <citation type="submission" date="2016-11" db="EMBL/GenBank/DDBJ databases">
        <authorList>
            <person name="Jaros S."/>
            <person name="Januszkiewicz K."/>
            <person name="Wedrychowicz H."/>
        </authorList>
    </citation>
    <scope>NUCLEOTIDE SEQUENCE [LARGE SCALE GENOMIC DNA]</scope>
    <source>
        <strain evidence="19">DSM 7057</strain>
    </source>
</reference>
<evidence type="ECO:0000256" key="9">
    <source>
        <dbReference type="ARBA" id="ARBA00023157"/>
    </source>
</evidence>
<dbReference type="Proteomes" id="UP000182680">
    <property type="component" value="Unassembled WGS sequence"/>
</dbReference>
<sequence length="781" mass="85157">MLAMPKNLPHPQLKPNTEVVLQKRYLRKNLDGKIIEAPRDLFWRVAAAIAAQEENYKNSSRTPNQLARDFYDLMTSWKFLPNSPTLMNAGTELGQLSACFVLPVGDSIEEIFDAVKYAAMIHKSGGGTGFSFSRLRPKDSRVGSTGGVASGPVSFLRIFNTATEQIKQGGTRRGANMGILRVDHPDILEFIRAKEKEGEFNNFNLSVGLTESFMQAVENDEQYDLVSPNNGEVMKRLPARDVFDLLVRKAWQSGDPGIVFLDRINRDNPTPDQGEIESTNPCGEQPLLPFEACNLGSINLSCFHVPGHENSADPAAGIDWDELRRVVHLSVRFLDNVIDASRFPLDRIGETVRKNRKIGLGVMGFADLLFQLGVPYDSQQGLDLGERIMAFVQEEGHRASAELALERGPFPAYGSSVFARKKLGPYRNATVTTIAPTGTLSIIAGCSSGVEPLFALCFTRNILDGERLVEINPHFEAALESGGLFSHELMDAVVAKGSIQDMDYLPAPLRKTFVTAMDIAPQWHLRMQAAFQRHTDNAVSKTVNLSNSATEQDIREIYWLAYQEGCKGVTVYRDGCKSIQVLATGEGQKKMDSGSAEVAGGSAQSGHASEHADHRAGAHAVAADGPIAAVPSLVRKRPDEVQGFTRKVQTGLGAMYLTVNEVDGRPFEVFATIGKSGRSITAKAEAIGRLVSLALRSGVHVRDVVAQIKGIGGEHPVFRGKGLLLSIPDAIAWVLEQRYLKDEVVDTVSDIAVSRCPDCGEKLVFQEGCLICPACGFSRCG</sequence>
<comment type="similarity">
    <text evidence="2 13">Belongs to the ribonucleoside diphosphate reductase class-2 family.</text>
</comment>
<dbReference type="PANTHER" id="PTHR43371">
    <property type="entry name" value="VITAMIN B12-DEPENDENT RIBONUCLEOTIDE REDUCTASE"/>
    <property type="match status" value="1"/>
</dbReference>
<dbReference type="InterPro" id="IPR024434">
    <property type="entry name" value="TSCPD_dom"/>
</dbReference>
<dbReference type="InterPro" id="IPR013509">
    <property type="entry name" value="RNR_lsu_N"/>
</dbReference>
<dbReference type="CDD" id="cd02888">
    <property type="entry name" value="RNR_II_dimer"/>
    <property type="match status" value="1"/>
</dbReference>
<keyword evidence="9" id="KW-1015">Disulfide bond</keyword>
<feature type="domain" description="TSCPD" evidence="17">
    <location>
        <begin position="637"/>
        <end position="738"/>
    </location>
</feature>
<gene>
    <name evidence="18" type="ORF">SAMN02910291_00406</name>
</gene>
<evidence type="ECO:0000256" key="6">
    <source>
        <dbReference type="ARBA" id="ARBA00022840"/>
    </source>
</evidence>
<dbReference type="Pfam" id="PF02867">
    <property type="entry name" value="Ribonuc_red_lgC"/>
    <property type="match status" value="2"/>
</dbReference>
<evidence type="ECO:0000259" key="15">
    <source>
        <dbReference type="Pfam" id="PF00317"/>
    </source>
</evidence>
<evidence type="ECO:0000259" key="17">
    <source>
        <dbReference type="Pfam" id="PF12637"/>
    </source>
</evidence>
<evidence type="ECO:0000313" key="18">
    <source>
        <dbReference type="EMBL" id="SFW21194.1"/>
    </source>
</evidence>
<comment type="catalytic activity">
    <reaction evidence="12 13">
        <text>a 2'-deoxyribonucleoside 5'-diphosphate + [thioredoxin]-disulfide + H2O = a ribonucleoside 5'-diphosphate + [thioredoxin]-dithiol</text>
        <dbReference type="Rhea" id="RHEA:23252"/>
        <dbReference type="Rhea" id="RHEA-COMP:10698"/>
        <dbReference type="Rhea" id="RHEA-COMP:10700"/>
        <dbReference type="ChEBI" id="CHEBI:15377"/>
        <dbReference type="ChEBI" id="CHEBI:29950"/>
        <dbReference type="ChEBI" id="CHEBI:50058"/>
        <dbReference type="ChEBI" id="CHEBI:57930"/>
        <dbReference type="ChEBI" id="CHEBI:73316"/>
        <dbReference type="EC" id="1.17.4.1"/>
    </reaction>
</comment>
<dbReference type="NCBIfam" id="NF006417">
    <property type="entry name" value="PRK08665.1"/>
    <property type="match status" value="1"/>
</dbReference>
<dbReference type="SUPFAM" id="SSF51998">
    <property type="entry name" value="PFL-like glycyl radical enzymes"/>
    <property type="match status" value="1"/>
</dbReference>
<dbReference type="EMBL" id="FPIW01000004">
    <property type="protein sequence ID" value="SFW21194.1"/>
    <property type="molecule type" value="Genomic_DNA"/>
</dbReference>
<evidence type="ECO:0000256" key="10">
    <source>
        <dbReference type="ARBA" id="ARBA00023285"/>
    </source>
</evidence>